<reference evidence="1 2" key="2">
    <citation type="submission" date="2018-10" db="EMBL/GenBank/DDBJ databases">
        <authorList>
            <consortium name="Pathogen Informatics"/>
        </authorList>
    </citation>
    <scope>NUCLEOTIDE SEQUENCE [LARGE SCALE GENOMIC DNA]</scope>
</reference>
<gene>
    <name evidence="1" type="ORF">EVEC_LOCUS9459</name>
</gene>
<dbReference type="InterPro" id="IPR029034">
    <property type="entry name" value="Cystine-knot_cytokine"/>
</dbReference>
<reference evidence="3" key="1">
    <citation type="submission" date="2017-02" db="UniProtKB">
        <authorList>
            <consortium name="WormBaseParasite"/>
        </authorList>
    </citation>
    <scope>IDENTIFICATION</scope>
</reference>
<name>A0A0N4VH13_ENTVE</name>
<dbReference type="AlphaFoldDB" id="A0A0N4VH13"/>
<dbReference type="EMBL" id="UXUI01010066">
    <property type="protein sequence ID" value="VDD94708.1"/>
    <property type="molecule type" value="Genomic_DNA"/>
</dbReference>
<dbReference type="WBParaSite" id="EVEC_0001010201-mRNA-1">
    <property type="protein sequence ID" value="EVEC_0001010201-mRNA-1"/>
    <property type="gene ID" value="EVEC_0001010201"/>
</dbReference>
<proteinExistence type="predicted"/>
<keyword evidence="2" id="KW-1185">Reference proteome</keyword>
<evidence type="ECO:0000313" key="3">
    <source>
        <dbReference type="WBParaSite" id="EVEC_0001010201-mRNA-1"/>
    </source>
</evidence>
<dbReference type="SUPFAM" id="SSF57501">
    <property type="entry name" value="Cystine-knot cytokines"/>
    <property type="match status" value="1"/>
</dbReference>
<sequence>MFLFSVSFFSAAIRGIDNLSEEESLRAEKSSFKPMDECPNKRASDDHSMYQKIFTEWMNYKNSSHYLPILPVYPTILPIFNTVSKRKFFFCTKFVRIPATLPFVRCLCSRFYVNNKISFQCAEEHYDIRVLEFDDNCDQYTAKWHRLAIGCAPVISVIGDDSLEYFIIKSIKILVNLAVKNKSKKNL</sequence>
<dbReference type="Gene3D" id="2.10.90.10">
    <property type="entry name" value="Cystine-knot cytokines"/>
    <property type="match status" value="1"/>
</dbReference>
<evidence type="ECO:0000313" key="1">
    <source>
        <dbReference type="EMBL" id="VDD94708.1"/>
    </source>
</evidence>
<protein>
    <submittedName>
        <fullName evidence="3">BTB domain-containing protein</fullName>
    </submittedName>
</protein>
<accession>A0A0N4VH13</accession>
<dbReference type="Proteomes" id="UP000274131">
    <property type="component" value="Unassembled WGS sequence"/>
</dbReference>
<evidence type="ECO:0000313" key="2">
    <source>
        <dbReference type="Proteomes" id="UP000274131"/>
    </source>
</evidence>
<organism evidence="3">
    <name type="scientific">Enterobius vermicularis</name>
    <name type="common">Human pinworm</name>
    <dbReference type="NCBI Taxonomy" id="51028"/>
    <lineage>
        <taxon>Eukaryota</taxon>
        <taxon>Metazoa</taxon>
        <taxon>Ecdysozoa</taxon>
        <taxon>Nematoda</taxon>
        <taxon>Chromadorea</taxon>
        <taxon>Rhabditida</taxon>
        <taxon>Spirurina</taxon>
        <taxon>Oxyuridomorpha</taxon>
        <taxon>Oxyuroidea</taxon>
        <taxon>Oxyuridae</taxon>
        <taxon>Enterobius</taxon>
    </lineage>
</organism>